<proteinExistence type="predicted"/>
<feature type="transmembrane region" description="Helical" evidence="2">
    <location>
        <begin position="157"/>
        <end position="176"/>
    </location>
</feature>
<keyword evidence="2" id="KW-0472">Membrane</keyword>
<reference evidence="4 5" key="1">
    <citation type="submission" date="2019-09" db="EMBL/GenBank/DDBJ databases">
        <title>Whole genome shotgun sequencing (WGS) of Ellagibacter isourolithinifaciens DSM 104140(T) and Adlercreutzia muris DSM 29508(T).</title>
        <authorList>
            <person name="Stoll D.A."/>
            <person name="Danylec N."/>
            <person name="Huch M."/>
        </authorList>
    </citation>
    <scope>NUCLEOTIDE SEQUENCE [LARGE SCALE GENOMIC DNA]</scope>
    <source>
        <strain evidence="4 5">DSM 29508</strain>
    </source>
</reference>
<dbReference type="SMART" id="SM00530">
    <property type="entry name" value="HTH_XRE"/>
    <property type="match status" value="1"/>
</dbReference>
<sequence>MRRYRLTDRIFTPRGPAMSFRDNLQYLRATHAMTQEQLAMMVGVSRQSVTKWEAERAYPEMDKLLKLCQIFDCTLDELVTGDLTATSPTPRAQAAAAAMRENAGGPPLDVCGYDEHMRAFATKIAAGVFSILLGVSLLIFVGTAAERFNPNLEALTLIPLFVGIGVGTALILTASFQHAEFQRSHPYVQDFYTADDRRATQRSFVINLVAGIFLIFVGIVGASLTDGSGNFVEGIASGFMMALIAIAVWLIVRASILLSRVYVANYNEAREQAMAESDTWKYLRESDAAQLRGLYTDEQICELLGIPNASDAEIARARARLERRHRKSQLTSGLCGIIMIIATIVGMALLLVPQWHTAYFWMAWFVGGLLCGVASIFVSTFVKDDPTA</sequence>
<gene>
    <name evidence="4" type="ORF">F8D48_07950</name>
</gene>
<evidence type="ECO:0000256" key="1">
    <source>
        <dbReference type="ARBA" id="ARBA00023125"/>
    </source>
</evidence>
<protein>
    <submittedName>
        <fullName evidence="4">Helix-turn-helix transcriptional regulator</fullName>
    </submittedName>
</protein>
<accession>A0A7C8FW74</accession>
<feature type="transmembrane region" description="Helical" evidence="2">
    <location>
        <begin position="358"/>
        <end position="382"/>
    </location>
</feature>
<feature type="transmembrane region" description="Helical" evidence="2">
    <location>
        <begin position="124"/>
        <end position="145"/>
    </location>
</feature>
<organism evidence="4 5">
    <name type="scientific">Adlercreutzia muris</name>
    <dbReference type="NCBI Taxonomy" id="1796610"/>
    <lineage>
        <taxon>Bacteria</taxon>
        <taxon>Bacillati</taxon>
        <taxon>Actinomycetota</taxon>
        <taxon>Coriobacteriia</taxon>
        <taxon>Eggerthellales</taxon>
        <taxon>Eggerthellaceae</taxon>
        <taxon>Adlercreutzia</taxon>
    </lineage>
</organism>
<keyword evidence="2" id="KW-1133">Transmembrane helix</keyword>
<dbReference type="CDD" id="cd00093">
    <property type="entry name" value="HTH_XRE"/>
    <property type="match status" value="1"/>
</dbReference>
<feature type="domain" description="HTH cro/C1-type" evidence="3">
    <location>
        <begin position="24"/>
        <end position="78"/>
    </location>
</feature>
<dbReference type="GO" id="GO:0003677">
    <property type="term" value="F:DNA binding"/>
    <property type="evidence" value="ECO:0007669"/>
    <property type="project" value="UniProtKB-KW"/>
</dbReference>
<dbReference type="SUPFAM" id="SSF47413">
    <property type="entry name" value="lambda repressor-like DNA-binding domains"/>
    <property type="match status" value="1"/>
</dbReference>
<comment type="caution">
    <text evidence="4">The sequence shown here is derived from an EMBL/GenBank/DDBJ whole genome shotgun (WGS) entry which is preliminary data.</text>
</comment>
<keyword evidence="2" id="KW-0812">Transmembrane</keyword>
<dbReference type="PROSITE" id="PS50943">
    <property type="entry name" value="HTH_CROC1"/>
    <property type="match status" value="1"/>
</dbReference>
<evidence type="ECO:0000259" key="3">
    <source>
        <dbReference type="PROSITE" id="PS50943"/>
    </source>
</evidence>
<keyword evidence="1" id="KW-0238">DNA-binding</keyword>
<evidence type="ECO:0000313" key="4">
    <source>
        <dbReference type="EMBL" id="KAB1645373.1"/>
    </source>
</evidence>
<dbReference type="EMBL" id="WAJS01000023">
    <property type="protein sequence ID" value="KAB1645373.1"/>
    <property type="molecule type" value="Genomic_DNA"/>
</dbReference>
<feature type="transmembrane region" description="Helical" evidence="2">
    <location>
        <begin position="204"/>
        <end position="225"/>
    </location>
</feature>
<dbReference type="InterPro" id="IPR001387">
    <property type="entry name" value="Cro/C1-type_HTH"/>
</dbReference>
<keyword evidence="5" id="KW-1185">Reference proteome</keyword>
<evidence type="ECO:0000313" key="5">
    <source>
        <dbReference type="Proteomes" id="UP000479639"/>
    </source>
</evidence>
<dbReference type="PANTHER" id="PTHR46558:SF4">
    <property type="entry name" value="DNA-BIDING PHAGE PROTEIN"/>
    <property type="match status" value="1"/>
</dbReference>
<feature type="transmembrane region" description="Helical" evidence="2">
    <location>
        <begin position="231"/>
        <end position="252"/>
    </location>
</feature>
<dbReference type="Gene3D" id="1.10.260.40">
    <property type="entry name" value="lambda repressor-like DNA-binding domains"/>
    <property type="match status" value="1"/>
</dbReference>
<dbReference type="PANTHER" id="PTHR46558">
    <property type="entry name" value="TRACRIPTIONAL REGULATORY PROTEIN-RELATED-RELATED"/>
    <property type="match status" value="1"/>
</dbReference>
<dbReference type="InterPro" id="IPR010982">
    <property type="entry name" value="Lambda_DNA-bd_dom_sf"/>
</dbReference>
<dbReference type="Proteomes" id="UP000479639">
    <property type="component" value="Unassembled WGS sequence"/>
</dbReference>
<dbReference type="AlphaFoldDB" id="A0A7C8FW74"/>
<dbReference type="Pfam" id="PF01381">
    <property type="entry name" value="HTH_3"/>
    <property type="match status" value="1"/>
</dbReference>
<name>A0A7C8FW74_9ACTN</name>
<feature type="transmembrane region" description="Helical" evidence="2">
    <location>
        <begin position="330"/>
        <end position="352"/>
    </location>
</feature>
<evidence type="ECO:0000256" key="2">
    <source>
        <dbReference type="SAM" id="Phobius"/>
    </source>
</evidence>